<evidence type="ECO:0000256" key="1">
    <source>
        <dbReference type="ARBA" id="ARBA00022801"/>
    </source>
</evidence>
<dbReference type="SUPFAM" id="SSF51445">
    <property type="entry name" value="(Trans)glycosidases"/>
    <property type="match status" value="1"/>
</dbReference>
<dbReference type="PANTHER" id="PTHR34142:SF1">
    <property type="entry name" value="GLYCOSIDE HYDROLASE FAMILY 5 DOMAIN-CONTAINING PROTEIN"/>
    <property type="match status" value="1"/>
</dbReference>
<dbReference type="AlphaFoldDB" id="A0AA50CIS0"/>
<dbReference type="Proteomes" id="UP001234585">
    <property type="component" value="Chromosome"/>
</dbReference>
<dbReference type="Pfam" id="PF00150">
    <property type="entry name" value="Cellulase"/>
    <property type="match status" value="1"/>
</dbReference>
<dbReference type="Gene3D" id="3.20.20.80">
    <property type="entry name" value="Glycosidases"/>
    <property type="match status" value="1"/>
</dbReference>
<dbReference type="PANTHER" id="PTHR34142">
    <property type="entry name" value="ENDO-BETA-1,4-GLUCANASE A"/>
    <property type="match status" value="1"/>
</dbReference>
<evidence type="ECO:0000313" key="6">
    <source>
        <dbReference type="EMBL" id="WLR96695.1"/>
    </source>
</evidence>
<dbReference type="InterPro" id="IPR001547">
    <property type="entry name" value="Glyco_hydro_5"/>
</dbReference>
<sequence>MRSSSGTTPVLRLVAAMTAIALPLQASAACLSGINLAGAEFGQGRGTYGKDYAYPSDETITYFADKGFNAVRLPFKWERLQPRLNRSFDKAERKRLSDTVKALRKAGMTVILDPHNYAYYGDQQIGSAAVPDSAFADFWSRLAADYKQDAGVQFGLMNEPHDVPATQWLASANAAIAAIRDTGANNLVLVPGTIWTGAHSWEEERDGGANGTVMLGIQDPADNNAYEVHQYLDGDFSGKASTCERADDAVKALERFTDWLKRNGKRGFLGEFGGSAEPACLDGLARMTALVHRENAVWTGWTYWAAGDWWPASEPLNIQPTADGDRPQLAALVSGGALPAKARTCPSLP</sequence>
<organism evidence="6 7">
    <name type="scientific">Shinella sumterensis</name>
    <dbReference type="NCBI Taxonomy" id="1967501"/>
    <lineage>
        <taxon>Bacteria</taxon>
        <taxon>Pseudomonadati</taxon>
        <taxon>Pseudomonadota</taxon>
        <taxon>Alphaproteobacteria</taxon>
        <taxon>Hyphomicrobiales</taxon>
        <taxon>Rhizobiaceae</taxon>
        <taxon>Shinella</taxon>
    </lineage>
</organism>
<evidence type="ECO:0000313" key="7">
    <source>
        <dbReference type="Proteomes" id="UP001234585"/>
    </source>
</evidence>
<keyword evidence="1 3" id="KW-0378">Hydrolase</keyword>
<evidence type="ECO:0000256" key="2">
    <source>
        <dbReference type="ARBA" id="ARBA00023295"/>
    </source>
</evidence>
<gene>
    <name evidence="6" type="ORF">Q9313_13425</name>
</gene>
<keyword evidence="7" id="KW-1185">Reference proteome</keyword>
<dbReference type="PROSITE" id="PS51257">
    <property type="entry name" value="PROKAR_LIPOPROTEIN"/>
    <property type="match status" value="1"/>
</dbReference>
<feature type="domain" description="Glycoside hydrolase family 5" evidence="5">
    <location>
        <begin position="42"/>
        <end position="306"/>
    </location>
</feature>
<proteinExistence type="inferred from homology"/>
<comment type="similarity">
    <text evidence="3">Belongs to the glycosyl hydrolase 5 (cellulase A) family.</text>
</comment>
<evidence type="ECO:0000259" key="5">
    <source>
        <dbReference type="Pfam" id="PF00150"/>
    </source>
</evidence>
<feature type="chain" id="PRO_5041271563" evidence="4">
    <location>
        <begin position="29"/>
        <end position="349"/>
    </location>
</feature>
<dbReference type="GO" id="GO:0009251">
    <property type="term" value="P:glucan catabolic process"/>
    <property type="evidence" value="ECO:0007669"/>
    <property type="project" value="TreeGrafter"/>
</dbReference>
<dbReference type="GO" id="GO:0004553">
    <property type="term" value="F:hydrolase activity, hydrolyzing O-glycosyl compounds"/>
    <property type="evidence" value="ECO:0007669"/>
    <property type="project" value="InterPro"/>
</dbReference>
<feature type="signal peptide" evidence="4">
    <location>
        <begin position="1"/>
        <end position="28"/>
    </location>
</feature>
<evidence type="ECO:0000256" key="3">
    <source>
        <dbReference type="RuleBase" id="RU361153"/>
    </source>
</evidence>
<protein>
    <submittedName>
        <fullName evidence="6">Glycoside hydrolase family 5 protein</fullName>
    </submittedName>
</protein>
<accession>A0AA50CIS0</accession>
<dbReference type="RefSeq" id="WP_306036951.1">
    <property type="nucleotide sequence ID" value="NZ_CP132302.1"/>
</dbReference>
<evidence type="ECO:0000256" key="4">
    <source>
        <dbReference type="SAM" id="SignalP"/>
    </source>
</evidence>
<name>A0AA50CIS0_9HYPH</name>
<dbReference type="EMBL" id="CP132302">
    <property type="protein sequence ID" value="WLR96695.1"/>
    <property type="molecule type" value="Genomic_DNA"/>
</dbReference>
<keyword evidence="2 3" id="KW-0326">Glycosidase</keyword>
<reference evidence="6 7" key="1">
    <citation type="submission" date="2023-08" db="EMBL/GenBank/DDBJ databases">
        <title>Pathogen: clinical or host-associated sample.</title>
        <authorList>
            <person name="Hergert J."/>
            <person name="Casey R."/>
            <person name="Wagner J."/>
            <person name="Young E.L."/>
            <person name="Oakeson K.F."/>
        </authorList>
    </citation>
    <scope>NUCLEOTIDE SEQUENCE [LARGE SCALE GENOMIC DNA]</scope>
    <source>
        <strain evidence="6 7">1760953</strain>
    </source>
</reference>
<dbReference type="InterPro" id="IPR017853">
    <property type="entry name" value="GH"/>
</dbReference>
<keyword evidence="4" id="KW-0732">Signal</keyword>